<gene>
    <name evidence="1" type="ORF">ERS075579_03910</name>
</gene>
<dbReference type="AlphaFoldDB" id="A0A0U0ZQS9"/>
<evidence type="ECO:0000313" key="2">
    <source>
        <dbReference type="Proteomes" id="UP000045782"/>
    </source>
</evidence>
<protein>
    <submittedName>
        <fullName evidence="1">Domain of uncharacterized function (DUF3846)</fullName>
    </submittedName>
</protein>
<name>A0A0U0ZQS9_9MYCO</name>
<reference evidence="1 2" key="1">
    <citation type="submission" date="2015-03" db="EMBL/GenBank/DDBJ databases">
        <authorList>
            <person name="Murphy D."/>
        </authorList>
    </citation>
    <scope>NUCLEOTIDE SEQUENCE [LARGE SCALE GENOMIC DNA]</scope>
    <source>
        <strain evidence="1 2">PAP088</strain>
    </source>
</reference>
<dbReference type="EMBL" id="CSWP01000009">
    <property type="protein sequence ID" value="CPV65945.1"/>
    <property type="molecule type" value="Genomic_DNA"/>
</dbReference>
<sequence length="124" mass="13592">MTVTKITRGALAIPKDGLARVISLEGIDPTARLTPLREVIGGGCQELEPISLTNRLVMWMDSTALQTQEHNPFATALTMRYDDWRVCNGTVVLCADSPEGQPCDLDNTQLISLIKICQSLVDHL</sequence>
<dbReference type="Proteomes" id="UP000045782">
    <property type="component" value="Unassembled WGS sequence"/>
</dbReference>
<evidence type="ECO:0000313" key="1">
    <source>
        <dbReference type="EMBL" id="CPV65945.1"/>
    </source>
</evidence>
<accession>A0A0U0ZQS9</accession>
<dbReference type="RefSeq" id="WP_052618953.1">
    <property type="nucleotide sequence ID" value="NZ_CSWP01000009.1"/>
</dbReference>
<organism evidence="1 2">
    <name type="scientific">Mycobacteroides abscessus</name>
    <dbReference type="NCBI Taxonomy" id="36809"/>
    <lineage>
        <taxon>Bacteria</taxon>
        <taxon>Bacillati</taxon>
        <taxon>Actinomycetota</taxon>
        <taxon>Actinomycetes</taxon>
        <taxon>Mycobacteriales</taxon>
        <taxon>Mycobacteriaceae</taxon>
        <taxon>Mycobacteroides</taxon>
    </lineage>
</organism>
<proteinExistence type="predicted"/>